<evidence type="ECO:0000313" key="2">
    <source>
        <dbReference type="EMBL" id="WEG72870.1"/>
    </source>
</evidence>
<dbReference type="InterPro" id="IPR014710">
    <property type="entry name" value="RmlC-like_jellyroll"/>
</dbReference>
<dbReference type="PANTHER" id="PTHR33387">
    <property type="entry name" value="RMLC-LIKE JELLY ROLL FOLD PROTEIN"/>
    <property type="match status" value="1"/>
</dbReference>
<proteinExistence type="predicted"/>
<dbReference type="CDD" id="cd06121">
    <property type="entry name" value="cupin_YML079wp"/>
    <property type="match status" value="1"/>
</dbReference>
<dbReference type="InterPro" id="IPR009327">
    <property type="entry name" value="Cupin_DUF985"/>
</dbReference>
<feature type="domain" description="DUF985" evidence="1">
    <location>
        <begin position="7"/>
        <end position="141"/>
    </location>
</feature>
<accession>A0AAF0I6T3</accession>
<dbReference type="SUPFAM" id="SSF51182">
    <property type="entry name" value="RmlC-like cupins"/>
    <property type="match status" value="1"/>
</dbReference>
<name>A0AAF0I6T3_9ENTE</name>
<dbReference type="AlphaFoldDB" id="A0AAF0I6T3"/>
<dbReference type="EMBL" id="CP110232">
    <property type="protein sequence ID" value="WEG72870.1"/>
    <property type="molecule type" value="Genomic_DNA"/>
</dbReference>
<organism evidence="2 3">
    <name type="scientific">Vagococcus intermedius</name>
    <dbReference type="NCBI Taxonomy" id="2991418"/>
    <lineage>
        <taxon>Bacteria</taxon>
        <taxon>Bacillati</taxon>
        <taxon>Bacillota</taxon>
        <taxon>Bacilli</taxon>
        <taxon>Lactobacillales</taxon>
        <taxon>Enterococcaceae</taxon>
        <taxon>Vagococcus</taxon>
    </lineage>
</organism>
<gene>
    <name evidence="2" type="ORF">OL234_07755</name>
</gene>
<evidence type="ECO:0000313" key="3">
    <source>
        <dbReference type="Proteomes" id="UP001179647"/>
    </source>
</evidence>
<reference evidence="2" key="1">
    <citation type="submission" date="2022-10" db="EMBL/GenBank/DDBJ databases">
        <title>Vagococcus sp. isolated from poultry meat.</title>
        <authorList>
            <person name="Johansson P."/>
            <person name="Bjorkroth J."/>
        </authorList>
    </citation>
    <scope>NUCLEOTIDE SEQUENCE</scope>
    <source>
        <strain evidence="2">STAA11</strain>
    </source>
</reference>
<keyword evidence="3" id="KW-1185">Reference proteome</keyword>
<evidence type="ECO:0000259" key="1">
    <source>
        <dbReference type="Pfam" id="PF06172"/>
    </source>
</evidence>
<dbReference type="PANTHER" id="PTHR33387:SF3">
    <property type="entry name" value="DUF985 DOMAIN-CONTAINING PROTEIN"/>
    <property type="match status" value="1"/>
</dbReference>
<dbReference type="KEGG" id="vie:OL234_07755"/>
<dbReference type="InterPro" id="IPR011051">
    <property type="entry name" value="RmlC_Cupin_sf"/>
</dbReference>
<dbReference type="Pfam" id="PF06172">
    <property type="entry name" value="Cupin_5"/>
    <property type="match status" value="1"/>
</dbReference>
<protein>
    <submittedName>
        <fullName evidence="2">Cupin domain-containing protein</fullName>
    </submittedName>
</protein>
<dbReference type="Proteomes" id="UP001179647">
    <property type="component" value="Chromosome"/>
</dbReference>
<sequence>MLKNQDYWIKYLELVPHPEGGFYRRILESGEKITNSTDQKRPLYTSIYFLLTSKNPSHLHRLKSDEVWYFHQGSPLQIHLINQDGDYKLIKLGNNPEKGELLQTLVPKGSIFGSSVNGINNFSLVSCMVSPGFDYTDFELFTQQQLLDIYPAHHELIEKLAFKTIPK</sequence>
<dbReference type="RefSeq" id="WP_275468673.1">
    <property type="nucleotide sequence ID" value="NZ_CP110232.1"/>
</dbReference>
<dbReference type="InterPro" id="IPR039935">
    <property type="entry name" value="YML079W-like"/>
</dbReference>
<dbReference type="Gene3D" id="2.60.120.10">
    <property type="entry name" value="Jelly Rolls"/>
    <property type="match status" value="1"/>
</dbReference>